<name>A0A0A8YLK7_ARUDO</name>
<protein>
    <submittedName>
        <fullName evidence="1">Uncharacterized protein</fullName>
    </submittedName>
</protein>
<reference evidence="1" key="1">
    <citation type="submission" date="2014-09" db="EMBL/GenBank/DDBJ databases">
        <authorList>
            <person name="Magalhaes I.L.F."/>
            <person name="Oliveira U."/>
            <person name="Santos F.R."/>
            <person name="Vidigal T.H.D.A."/>
            <person name="Brescovit A.D."/>
            <person name="Santos A.J."/>
        </authorList>
    </citation>
    <scope>NUCLEOTIDE SEQUENCE</scope>
    <source>
        <tissue evidence="1">Shoot tissue taken approximately 20 cm above the soil surface</tissue>
    </source>
</reference>
<dbReference type="AlphaFoldDB" id="A0A0A8YLK7"/>
<proteinExistence type="predicted"/>
<sequence length="56" mass="6633">MHVMVQHDEYLVNLSSTELSSEKLNLQRYSSGLIYLSFRTAIQSPQHTFHRYLFSK</sequence>
<evidence type="ECO:0000313" key="1">
    <source>
        <dbReference type="EMBL" id="JAD26478.1"/>
    </source>
</evidence>
<reference evidence="1" key="2">
    <citation type="journal article" date="2015" name="Data Brief">
        <title>Shoot transcriptome of the giant reed, Arundo donax.</title>
        <authorList>
            <person name="Barrero R.A."/>
            <person name="Guerrero F.D."/>
            <person name="Moolhuijzen P."/>
            <person name="Goolsby J.A."/>
            <person name="Tidwell J."/>
            <person name="Bellgard S.E."/>
            <person name="Bellgard M.I."/>
        </authorList>
    </citation>
    <scope>NUCLEOTIDE SEQUENCE</scope>
    <source>
        <tissue evidence="1">Shoot tissue taken approximately 20 cm above the soil surface</tissue>
    </source>
</reference>
<organism evidence="1">
    <name type="scientific">Arundo donax</name>
    <name type="common">Giant reed</name>
    <name type="synonym">Donax arundinaceus</name>
    <dbReference type="NCBI Taxonomy" id="35708"/>
    <lineage>
        <taxon>Eukaryota</taxon>
        <taxon>Viridiplantae</taxon>
        <taxon>Streptophyta</taxon>
        <taxon>Embryophyta</taxon>
        <taxon>Tracheophyta</taxon>
        <taxon>Spermatophyta</taxon>
        <taxon>Magnoliopsida</taxon>
        <taxon>Liliopsida</taxon>
        <taxon>Poales</taxon>
        <taxon>Poaceae</taxon>
        <taxon>PACMAD clade</taxon>
        <taxon>Arundinoideae</taxon>
        <taxon>Arundineae</taxon>
        <taxon>Arundo</taxon>
    </lineage>
</organism>
<dbReference type="EMBL" id="GBRH01271417">
    <property type="protein sequence ID" value="JAD26478.1"/>
    <property type="molecule type" value="Transcribed_RNA"/>
</dbReference>
<accession>A0A0A8YLK7</accession>